<dbReference type="Gene3D" id="1.10.287.130">
    <property type="match status" value="1"/>
</dbReference>
<comment type="caution">
    <text evidence="8">The sequence shown here is derived from an EMBL/GenBank/DDBJ whole genome shotgun (WGS) entry which is preliminary data.</text>
</comment>
<proteinExistence type="predicted"/>
<dbReference type="InterPro" id="IPR013656">
    <property type="entry name" value="PAS_4"/>
</dbReference>
<feature type="domain" description="Histidine kinase" evidence="6">
    <location>
        <begin position="178"/>
        <end position="399"/>
    </location>
</feature>
<dbReference type="GO" id="GO:0000155">
    <property type="term" value="F:phosphorelay sensor kinase activity"/>
    <property type="evidence" value="ECO:0007669"/>
    <property type="project" value="InterPro"/>
</dbReference>
<feature type="modified residue" description="4-aspartylphosphate" evidence="4">
    <location>
        <position position="470"/>
    </location>
</feature>
<protein>
    <recommendedName>
        <fullName evidence="2">histidine kinase</fullName>
        <ecNumber evidence="2">2.7.13.3</ecNumber>
    </recommendedName>
</protein>
<dbReference type="Pfam" id="PF00512">
    <property type="entry name" value="HisKA"/>
    <property type="match status" value="1"/>
</dbReference>
<reference evidence="8" key="1">
    <citation type="submission" date="2021-03" db="EMBL/GenBank/DDBJ databases">
        <title>Sagittula salina sp. nov. strain M10.9X isolated from the marine waste.</title>
        <authorList>
            <person name="Satari L."/>
            <person name="Molina-Menor E."/>
            <person name="Vidal-Verdu A."/>
            <person name="Pascual J."/>
            <person name="Pereto J."/>
            <person name="Porcar M."/>
        </authorList>
    </citation>
    <scope>NUCLEOTIDE SEQUENCE</scope>
    <source>
        <strain evidence="8">M10.9X</strain>
    </source>
</reference>
<dbReference type="InterPro" id="IPR036890">
    <property type="entry name" value="HATPase_C_sf"/>
</dbReference>
<dbReference type="InterPro" id="IPR011006">
    <property type="entry name" value="CheY-like_superfamily"/>
</dbReference>
<dbReference type="SMART" id="SM00387">
    <property type="entry name" value="HATPase_c"/>
    <property type="match status" value="1"/>
</dbReference>
<dbReference type="InterPro" id="IPR036097">
    <property type="entry name" value="HisK_dim/P_sf"/>
</dbReference>
<evidence type="ECO:0000256" key="4">
    <source>
        <dbReference type="PROSITE-ProRule" id="PRU00169"/>
    </source>
</evidence>
<evidence type="ECO:0000256" key="2">
    <source>
        <dbReference type="ARBA" id="ARBA00012438"/>
    </source>
</evidence>
<dbReference type="PROSITE" id="PS50109">
    <property type="entry name" value="HIS_KIN"/>
    <property type="match status" value="1"/>
</dbReference>
<dbReference type="SUPFAM" id="SSF47384">
    <property type="entry name" value="Homodimeric domain of signal transducing histidine kinase"/>
    <property type="match status" value="1"/>
</dbReference>
<dbReference type="PRINTS" id="PR00344">
    <property type="entry name" value="BCTRLSENSOR"/>
</dbReference>
<organism evidence="8 9">
    <name type="scientific">Sagittula salina</name>
    <dbReference type="NCBI Taxonomy" id="2820268"/>
    <lineage>
        <taxon>Bacteria</taxon>
        <taxon>Pseudomonadati</taxon>
        <taxon>Pseudomonadota</taxon>
        <taxon>Alphaproteobacteria</taxon>
        <taxon>Rhodobacterales</taxon>
        <taxon>Roseobacteraceae</taxon>
        <taxon>Sagittula</taxon>
    </lineage>
</organism>
<sequence length="689" mass="75242">MRGLTFDIRKAVREGPAHGALAPVVYLDTDGAVRWISPGSREALGLADDAGLPGEGFAAWWPAATLSEIRAALETVRQKGDAAFEARSLAEYGGGRTWSVRLGMITECDGSGSICAMFTEMTETANRAAELEREVAVLRDSNAQLQRRVETKRERIRVLEQHNSQAEKIQTMGAFVASVVHDMNNVLSVMTSAQRLVRRKLEGEIEAALFDEVDASVERGQRLLRQLLDFSRKDDQQPELSDPAQMLRRDQGLMQQLIGHGNRLELDLPEDGWQFYGEPGRFASVVFNMLSNARDALREAKRAGTVTVGLRNVPEAERPTGLFARDYLCLSFRDTGAGMPAEVLTRLGDPYFTTKPKGKGTGLGVRSAFELAARCGGTVLIDSTPGEGTQFDIYLGRAVLNGEMVEIAGGIEDPELHGNARVLLVEPSNALATALNRLLTGLHYEVAVVATVEEARAALDDADWDLLLCDFDHDAATAEALAGGMQSERPGMRVIVMSSNSDPQTRLLHLHKPISEQLLARALLDQLDRLPGASLGQRALRASERQRDRINSAAARRTFDIWFERTRQMRLLPDGGIVNDLQAQMPENAFLIACDRRHATGAPLFRFVWAGSAVERQLGRDLTGVQVTAADEALLGAFAPAYRRCQRGTADVSEASGDRMHRLLLPLAEGGERVTHLFGMACVPGATPT</sequence>
<evidence type="ECO:0000256" key="3">
    <source>
        <dbReference type="ARBA" id="ARBA00022553"/>
    </source>
</evidence>
<dbReference type="Proteomes" id="UP000675940">
    <property type="component" value="Unassembled WGS sequence"/>
</dbReference>
<dbReference type="EMBL" id="JAGISH010000010">
    <property type="protein sequence ID" value="MBP0484151.1"/>
    <property type="molecule type" value="Genomic_DNA"/>
</dbReference>
<evidence type="ECO:0000313" key="9">
    <source>
        <dbReference type="Proteomes" id="UP000675940"/>
    </source>
</evidence>
<evidence type="ECO:0000313" key="8">
    <source>
        <dbReference type="EMBL" id="MBP0484151.1"/>
    </source>
</evidence>
<dbReference type="SUPFAM" id="SSF52172">
    <property type="entry name" value="CheY-like"/>
    <property type="match status" value="1"/>
</dbReference>
<gene>
    <name evidence="8" type="ORF">J5474_16845</name>
</gene>
<dbReference type="InterPro" id="IPR004358">
    <property type="entry name" value="Sig_transdc_His_kin-like_C"/>
</dbReference>
<dbReference type="PANTHER" id="PTHR43065:SF42">
    <property type="entry name" value="TWO-COMPONENT SENSOR PPRA"/>
    <property type="match status" value="1"/>
</dbReference>
<dbReference type="SMART" id="SM00388">
    <property type="entry name" value="HisKA"/>
    <property type="match status" value="1"/>
</dbReference>
<name>A0A940MMC9_9RHOB</name>
<dbReference type="SUPFAM" id="SSF55874">
    <property type="entry name" value="ATPase domain of HSP90 chaperone/DNA topoisomerase II/histidine kinase"/>
    <property type="match status" value="1"/>
</dbReference>
<dbReference type="PROSITE" id="PS50110">
    <property type="entry name" value="RESPONSE_REGULATORY"/>
    <property type="match status" value="1"/>
</dbReference>
<feature type="domain" description="Response regulatory" evidence="7">
    <location>
        <begin position="421"/>
        <end position="527"/>
    </location>
</feature>
<accession>A0A940MMC9</accession>
<dbReference type="InterPro" id="IPR005467">
    <property type="entry name" value="His_kinase_dom"/>
</dbReference>
<dbReference type="Gene3D" id="3.40.50.2300">
    <property type="match status" value="1"/>
</dbReference>
<dbReference type="InterPro" id="IPR003661">
    <property type="entry name" value="HisK_dim/P_dom"/>
</dbReference>
<dbReference type="InterPro" id="IPR003594">
    <property type="entry name" value="HATPase_dom"/>
</dbReference>
<dbReference type="EC" id="2.7.13.3" evidence="2"/>
<feature type="coiled-coil region" evidence="5">
    <location>
        <begin position="121"/>
        <end position="169"/>
    </location>
</feature>
<keyword evidence="3 4" id="KW-0597">Phosphoprotein</keyword>
<comment type="catalytic activity">
    <reaction evidence="1">
        <text>ATP + protein L-histidine = ADP + protein N-phospho-L-histidine.</text>
        <dbReference type="EC" id="2.7.13.3"/>
    </reaction>
</comment>
<dbReference type="CDD" id="cd00082">
    <property type="entry name" value="HisKA"/>
    <property type="match status" value="1"/>
</dbReference>
<dbReference type="Pfam" id="PF02518">
    <property type="entry name" value="HATPase_c"/>
    <property type="match status" value="1"/>
</dbReference>
<dbReference type="Gene3D" id="3.30.565.10">
    <property type="entry name" value="Histidine kinase-like ATPase, C-terminal domain"/>
    <property type="match status" value="1"/>
</dbReference>
<evidence type="ECO:0000259" key="6">
    <source>
        <dbReference type="PROSITE" id="PS50109"/>
    </source>
</evidence>
<evidence type="ECO:0000256" key="1">
    <source>
        <dbReference type="ARBA" id="ARBA00000085"/>
    </source>
</evidence>
<dbReference type="AlphaFoldDB" id="A0A940MMC9"/>
<dbReference type="Pfam" id="PF08448">
    <property type="entry name" value="PAS_4"/>
    <property type="match status" value="1"/>
</dbReference>
<dbReference type="PANTHER" id="PTHR43065">
    <property type="entry name" value="SENSOR HISTIDINE KINASE"/>
    <property type="match status" value="1"/>
</dbReference>
<dbReference type="SUPFAM" id="SSF55785">
    <property type="entry name" value="PYP-like sensor domain (PAS domain)"/>
    <property type="match status" value="1"/>
</dbReference>
<evidence type="ECO:0000256" key="5">
    <source>
        <dbReference type="SAM" id="Coils"/>
    </source>
</evidence>
<keyword evidence="5" id="KW-0175">Coiled coil</keyword>
<dbReference type="InterPro" id="IPR001789">
    <property type="entry name" value="Sig_transdc_resp-reg_receiver"/>
</dbReference>
<evidence type="ECO:0000259" key="7">
    <source>
        <dbReference type="PROSITE" id="PS50110"/>
    </source>
</evidence>
<dbReference type="RefSeq" id="WP_209362231.1">
    <property type="nucleotide sequence ID" value="NZ_JAGISH010000010.1"/>
</dbReference>
<dbReference type="InterPro" id="IPR035965">
    <property type="entry name" value="PAS-like_dom_sf"/>
</dbReference>
<keyword evidence="9" id="KW-1185">Reference proteome</keyword>